<dbReference type="InterPro" id="IPR001789">
    <property type="entry name" value="Sig_transdc_resp-reg_receiver"/>
</dbReference>
<evidence type="ECO:0000256" key="5">
    <source>
        <dbReference type="ARBA" id="ARBA00023242"/>
    </source>
</evidence>
<dbReference type="PANTHER" id="PTHR43874">
    <property type="entry name" value="TWO-COMPONENT RESPONSE REGULATOR"/>
    <property type="match status" value="1"/>
</dbReference>
<evidence type="ECO:0000256" key="1">
    <source>
        <dbReference type="ARBA" id="ARBA00004123"/>
    </source>
</evidence>
<feature type="region of interest" description="Disordered" evidence="8">
    <location>
        <begin position="251"/>
        <end position="288"/>
    </location>
</feature>
<dbReference type="PROSITE" id="PS50110">
    <property type="entry name" value="RESPONSE_REGULATORY"/>
    <property type="match status" value="1"/>
</dbReference>
<organism evidence="11 12">
    <name type="scientific">Vanilla planifolia</name>
    <name type="common">Vanilla</name>
    <dbReference type="NCBI Taxonomy" id="51239"/>
    <lineage>
        <taxon>Eukaryota</taxon>
        <taxon>Viridiplantae</taxon>
        <taxon>Streptophyta</taxon>
        <taxon>Embryophyta</taxon>
        <taxon>Tracheophyta</taxon>
        <taxon>Spermatophyta</taxon>
        <taxon>Magnoliopsida</taxon>
        <taxon>Liliopsida</taxon>
        <taxon>Asparagales</taxon>
        <taxon>Orchidaceae</taxon>
        <taxon>Vanilloideae</taxon>
        <taxon>Vanilleae</taxon>
        <taxon>Vanilla</taxon>
    </lineage>
</organism>
<dbReference type="PANTHER" id="PTHR43874:SF117">
    <property type="entry name" value="TWO-COMPONENT RESPONSE REGULATOR-LIKE APRR3"/>
    <property type="match status" value="1"/>
</dbReference>
<feature type="compositionally biased region" description="Polar residues" evidence="8">
    <location>
        <begin position="274"/>
        <end position="285"/>
    </location>
</feature>
<reference evidence="11 12" key="1">
    <citation type="journal article" date="2020" name="Nat. Food">
        <title>A phased Vanilla planifolia genome enables genetic improvement of flavour and production.</title>
        <authorList>
            <person name="Hasing T."/>
            <person name="Tang H."/>
            <person name="Brym M."/>
            <person name="Khazi F."/>
            <person name="Huang T."/>
            <person name="Chambers A.H."/>
        </authorList>
    </citation>
    <scope>NUCLEOTIDE SEQUENCE [LARGE SCALE GENOMIC DNA]</scope>
    <source>
        <tissue evidence="11">Leaf</tissue>
    </source>
</reference>
<dbReference type="Pfam" id="PF06203">
    <property type="entry name" value="CCT"/>
    <property type="match status" value="1"/>
</dbReference>
<evidence type="ECO:0000313" key="11">
    <source>
        <dbReference type="EMBL" id="KAG0459646.1"/>
    </source>
</evidence>
<dbReference type="GO" id="GO:0009736">
    <property type="term" value="P:cytokinin-activated signaling pathway"/>
    <property type="evidence" value="ECO:0007669"/>
    <property type="project" value="InterPro"/>
</dbReference>
<dbReference type="Proteomes" id="UP000639772">
    <property type="component" value="Chromosome 12"/>
</dbReference>
<evidence type="ECO:0000256" key="7">
    <source>
        <dbReference type="PROSITE-ProRule" id="PRU00357"/>
    </source>
</evidence>
<evidence type="ECO:0000256" key="2">
    <source>
        <dbReference type="ARBA" id="ARBA00010330"/>
    </source>
</evidence>
<evidence type="ECO:0000259" key="9">
    <source>
        <dbReference type="PROSITE" id="PS50110"/>
    </source>
</evidence>
<feature type="domain" description="CCT" evidence="10">
    <location>
        <begin position="646"/>
        <end position="684"/>
    </location>
</feature>
<dbReference type="Gene3D" id="3.40.50.2300">
    <property type="match status" value="1"/>
</dbReference>
<evidence type="ECO:0000259" key="10">
    <source>
        <dbReference type="PROSITE" id="PS51017"/>
    </source>
</evidence>
<evidence type="ECO:0000256" key="4">
    <source>
        <dbReference type="ARBA" id="ARBA00023108"/>
    </source>
</evidence>
<gene>
    <name evidence="11" type="ORF">HPP92_022774</name>
</gene>
<keyword evidence="4" id="KW-0090">Biological rhythms</keyword>
<evidence type="ECO:0000313" key="12">
    <source>
        <dbReference type="Proteomes" id="UP000639772"/>
    </source>
</evidence>
<dbReference type="AlphaFoldDB" id="A0A835PWB0"/>
<comment type="caution">
    <text evidence="6">Lacks conserved residue(s) required for the propagation of feature annotation.</text>
</comment>
<dbReference type="InterPro" id="IPR045279">
    <property type="entry name" value="ARR-like"/>
</dbReference>
<comment type="subcellular location">
    <subcellularLocation>
        <location evidence="1 7">Nucleus</location>
    </subcellularLocation>
</comment>
<keyword evidence="5 7" id="KW-0539">Nucleus</keyword>
<dbReference type="SMART" id="SM00448">
    <property type="entry name" value="REC"/>
    <property type="match status" value="1"/>
</dbReference>
<dbReference type="GO" id="GO:0005634">
    <property type="term" value="C:nucleus"/>
    <property type="evidence" value="ECO:0007669"/>
    <property type="project" value="UniProtKB-SubCell"/>
</dbReference>
<accession>A0A835PWB0</accession>
<dbReference type="Pfam" id="PF00072">
    <property type="entry name" value="Response_reg"/>
    <property type="match status" value="1"/>
</dbReference>
<keyword evidence="3" id="KW-0902">Two-component regulatory system</keyword>
<dbReference type="SUPFAM" id="SSF52172">
    <property type="entry name" value="CheY-like"/>
    <property type="match status" value="1"/>
</dbReference>
<dbReference type="OrthoDB" id="60033at2759"/>
<feature type="domain" description="Response regulatory" evidence="9">
    <location>
        <begin position="83"/>
        <end position="201"/>
    </location>
</feature>
<comment type="similarity">
    <text evidence="2">Belongs to the ARR-like family.</text>
</comment>
<sequence length="684" mass="75388">MLTWLSREIFLPTLVWIITPLGPLLVPSSPYPLRASNIDFMEAEACDQEGPNDGRLLSGSLIPGGEQLKAPCWERLLPRRSIRVLLVEHDDSTRHIVAALLRKCSYRVAAVADGLQAWKMMKEKSNIFDLVLTEVDAPTLSGIDLLTNIIRAEECKNIPVIMMSVKDSVGIVLKCMLKGAADFLVKPVRKNELRNLWQHSNSNAHALDFNAAINHVSLNGGGFSQTGENSEEIDDNCMGRKPDAVLDAAQVQAEPTKIQGPSRKRKDRQGLTGNGTNTLASSSMKTDVAGLTEKNSETGEFENLPIQVAHAVDNICYSSGTATGLHCQIRVPQNAALNDQISHANGQIYCDAMKSSALEENRSPEAVGSSQMKVASISSMPPIFGLSSRRALSSDGELHRIKEKRILNHSNSSAFSRYSGKDGNNACQMSSSSMACFRASECIDQSQSHDNHGCANSRSNSLCYCSMSVESQPDLFAGTSGSEYNVHLSKLGFMQIPTHGAVPFPSLHIGYGTMFNPMFYQDSCLIPWNSNAKGQFQVLSFQTGRHVDGFSCHSIPVRYHYDLNRPIPVGGKVNQREVVEQRDIHSILNEQVNQHARCSTDILEGCGINISCGKPDAAKAELTILELENGIENFSRKDAYSNSSYREAALMKFQLKRKVRCFEKKVRYHNRKRLAEQRPRVKGG</sequence>
<dbReference type="PROSITE" id="PS51017">
    <property type="entry name" value="CCT"/>
    <property type="match status" value="1"/>
</dbReference>
<evidence type="ECO:0000256" key="6">
    <source>
        <dbReference type="PROSITE-ProRule" id="PRU00169"/>
    </source>
</evidence>
<name>A0A835PWB0_VANPL</name>
<dbReference type="GO" id="GO:0000160">
    <property type="term" value="P:phosphorelay signal transduction system"/>
    <property type="evidence" value="ECO:0007669"/>
    <property type="project" value="UniProtKB-KW"/>
</dbReference>
<evidence type="ECO:0000256" key="3">
    <source>
        <dbReference type="ARBA" id="ARBA00023012"/>
    </source>
</evidence>
<protein>
    <submittedName>
        <fullName evidence="11">Uncharacterized protein</fullName>
    </submittedName>
</protein>
<dbReference type="EMBL" id="JADCNM010000012">
    <property type="protein sequence ID" value="KAG0459646.1"/>
    <property type="molecule type" value="Genomic_DNA"/>
</dbReference>
<dbReference type="GO" id="GO:0048511">
    <property type="term" value="P:rhythmic process"/>
    <property type="evidence" value="ECO:0007669"/>
    <property type="project" value="UniProtKB-KW"/>
</dbReference>
<dbReference type="InterPro" id="IPR010402">
    <property type="entry name" value="CCT_domain"/>
</dbReference>
<comment type="caution">
    <text evidence="11">The sequence shown here is derived from an EMBL/GenBank/DDBJ whole genome shotgun (WGS) entry which is preliminary data.</text>
</comment>
<evidence type="ECO:0000256" key="8">
    <source>
        <dbReference type="SAM" id="MobiDB-lite"/>
    </source>
</evidence>
<proteinExistence type="inferred from homology"/>
<dbReference type="InterPro" id="IPR011006">
    <property type="entry name" value="CheY-like_superfamily"/>
</dbReference>